<proteinExistence type="predicted"/>
<accession>A0A6A6INR0</accession>
<dbReference type="GeneID" id="54588094"/>
<evidence type="ECO:0000313" key="2">
    <source>
        <dbReference type="EMBL" id="KAF2252026.1"/>
    </source>
</evidence>
<dbReference type="GO" id="GO:0006629">
    <property type="term" value="P:lipid metabolic process"/>
    <property type="evidence" value="ECO:0007669"/>
    <property type="project" value="TreeGrafter"/>
</dbReference>
<dbReference type="Proteomes" id="UP000800094">
    <property type="component" value="Unassembled WGS sequence"/>
</dbReference>
<sequence length="875" mass="99864">MTGSTIATAAAAIRTRRFSTPDSASPDDSDEYTPWYTIDGDNMTISNIIRPYINKPYPEIRQWKALGDSFSAGPGAGKDWEREDPHKCMRHQNAYPPSLWGDPRFFYPSPNPAEPDRQTTFDFFSCTGAVAPDLINRYKPNQQVSRVNEEDEIVTLSIGGNDVGFVDILKACVYKFFKNEDACPRQLAKSRELMYGSQLRRSHGAVSDGIYNNMRWRNRDPHYTGVYQTGYSQYLDAYTSQCDEVSFIPWLPNGPSMTKELRSTLNNLVHQTNYVLQYYTNWLNLKYYNDRPPGDDSRYAPFLDWVDFDIVYNSHRFCREGADEPDRHDRNIWFFHFLDGWLKEGNGTIPGEPNGDNQTTQVVPEWIAQTFHPKSAGHRASKDLLYLKTKFEVFARKLSGKVKRIWMVGDDQCYPSHHPNSGFYGGFRLPLQHILLDPHFYGWDHFDEGMTAMIPHWVGSQGYLGARHDCYRGSQINEIHDLIRASPMHNERQKVVVLALGTMDIFLGYDLENAHRRVGAILRTIFYHDREAVVLINHLPMFGKEYQGENLERREGLQRVVEFNARLSGLANYWRTRYNRRVLKVSLPLTTVEKRDVFLPDRRGYTAIAWSIAEQLVMAGSMNWITDDSNDDETPGPAVPGPPNPGESQARRADSPSSRVHERELPSRKAIPPQYQLLPDPVKDGTFICTQKRPDGAPSGDDILASLFQGKSRFDWAHQVVCNTTEMCKNSIFDTSPEAYWDWNKAPNGTMCLGGGGADEWPDATQIMIVRPKGDLDINGGDVCLMGMQALVHKCIGEEGYYGGYFFSPGDGDKFLYNVTNLNYQNSPLEKPKYFKEPIDMAWAERVIFEGEKPDTSLIYSSPNPLPTDLDDEWI</sequence>
<dbReference type="SUPFAM" id="SSF52266">
    <property type="entry name" value="SGNH hydrolase"/>
    <property type="match status" value="2"/>
</dbReference>
<feature type="region of interest" description="Disordered" evidence="1">
    <location>
        <begin position="624"/>
        <end position="679"/>
    </location>
</feature>
<evidence type="ECO:0008006" key="4">
    <source>
        <dbReference type="Google" id="ProtNLM"/>
    </source>
</evidence>
<dbReference type="EMBL" id="ML987192">
    <property type="protein sequence ID" value="KAF2252026.1"/>
    <property type="molecule type" value="Genomic_DNA"/>
</dbReference>
<dbReference type="InterPro" id="IPR037460">
    <property type="entry name" value="SEST-like"/>
</dbReference>
<dbReference type="InterPro" id="IPR036514">
    <property type="entry name" value="SGNH_hydro_sf"/>
</dbReference>
<dbReference type="OrthoDB" id="21678at2759"/>
<dbReference type="RefSeq" id="XP_033687030.1">
    <property type="nucleotide sequence ID" value="XM_033834764.1"/>
</dbReference>
<dbReference type="PANTHER" id="PTHR37981">
    <property type="entry name" value="LIPASE 2"/>
    <property type="match status" value="1"/>
</dbReference>
<evidence type="ECO:0000313" key="3">
    <source>
        <dbReference type="Proteomes" id="UP000800094"/>
    </source>
</evidence>
<dbReference type="Gene3D" id="3.40.50.1110">
    <property type="entry name" value="SGNH hydrolase"/>
    <property type="match status" value="2"/>
</dbReference>
<reference evidence="2" key="1">
    <citation type="journal article" date="2020" name="Stud. Mycol.">
        <title>101 Dothideomycetes genomes: a test case for predicting lifestyles and emergence of pathogens.</title>
        <authorList>
            <person name="Haridas S."/>
            <person name="Albert R."/>
            <person name="Binder M."/>
            <person name="Bloem J."/>
            <person name="Labutti K."/>
            <person name="Salamov A."/>
            <person name="Andreopoulos B."/>
            <person name="Baker S."/>
            <person name="Barry K."/>
            <person name="Bills G."/>
            <person name="Bluhm B."/>
            <person name="Cannon C."/>
            <person name="Castanera R."/>
            <person name="Culley D."/>
            <person name="Daum C."/>
            <person name="Ezra D."/>
            <person name="Gonzalez J."/>
            <person name="Henrissat B."/>
            <person name="Kuo A."/>
            <person name="Liang C."/>
            <person name="Lipzen A."/>
            <person name="Lutzoni F."/>
            <person name="Magnuson J."/>
            <person name="Mondo S."/>
            <person name="Nolan M."/>
            <person name="Ohm R."/>
            <person name="Pangilinan J."/>
            <person name="Park H.-J."/>
            <person name="Ramirez L."/>
            <person name="Alfaro M."/>
            <person name="Sun H."/>
            <person name="Tritt A."/>
            <person name="Yoshinaga Y."/>
            <person name="Zwiers L.-H."/>
            <person name="Turgeon B."/>
            <person name="Goodwin S."/>
            <person name="Spatafora J."/>
            <person name="Crous P."/>
            <person name="Grigoriev I."/>
        </authorList>
    </citation>
    <scope>NUCLEOTIDE SEQUENCE</scope>
    <source>
        <strain evidence="2">CBS 122368</strain>
    </source>
</reference>
<evidence type="ECO:0000256" key="1">
    <source>
        <dbReference type="SAM" id="MobiDB-lite"/>
    </source>
</evidence>
<dbReference type="PANTHER" id="PTHR37981:SF1">
    <property type="entry name" value="SGNH HYDROLASE-TYPE ESTERASE DOMAIN-CONTAINING PROTEIN"/>
    <property type="match status" value="1"/>
</dbReference>
<name>A0A6A6INR0_9PLEO</name>
<gene>
    <name evidence="2" type="ORF">BU26DRAFT_590367</name>
</gene>
<dbReference type="AlphaFoldDB" id="A0A6A6INR0"/>
<feature type="compositionally biased region" description="Basic and acidic residues" evidence="1">
    <location>
        <begin position="649"/>
        <end position="667"/>
    </location>
</feature>
<dbReference type="CDD" id="cd01823">
    <property type="entry name" value="SEST_like"/>
    <property type="match status" value="1"/>
</dbReference>
<dbReference type="GO" id="GO:0016788">
    <property type="term" value="F:hydrolase activity, acting on ester bonds"/>
    <property type="evidence" value="ECO:0007669"/>
    <property type="project" value="InterPro"/>
</dbReference>
<keyword evidence="3" id="KW-1185">Reference proteome</keyword>
<organism evidence="2 3">
    <name type="scientific">Trematosphaeria pertusa</name>
    <dbReference type="NCBI Taxonomy" id="390896"/>
    <lineage>
        <taxon>Eukaryota</taxon>
        <taxon>Fungi</taxon>
        <taxon>Dikarya</taxon>
        <taxon>Ascomycota</taxon>
        <taxon>Pezizomycotina</taxon>
        <taxon>Dothideomycetes</taxon>
        <taxon>Pleosporomycetidae</taxon>
        <taxon>Pleosporales</taxon>
        <taxon>Massarineae</taxon>
        <taxon>Trematosphaeriaceae</taxon>
        <taxon>Trematosphaeria</taxon>
    </lineage>
</organism>
<protein>
    <recommendedName>
        <fullName evidence="4">SGNH hydrolase-type esterase domain-containing protein</fullName>
    </recommendedName>
</protein>